<gene>
    <name evidence="1" type="ORF">MMF94_42440</name>
</gene>
<protein>
    <submittedName>
        <fullName evidence="1">Uncharacterized protein</fullName>
    </submittedName>
</protein>
<accession>A0ABS9TUZ5</accession>
<dbReference type="EMBL" id="JAKXMK010000068">
    <property type="protein sequence ID" value="MCH6172374.1"/>
    <property type="molecule type" value="Genomic_DNA"/>
</dbReference>
<keyword evidence="2" id="KW-1185">Reference proteome</keyword>
<sequence length="250" mass="26239">MRTPDGGTAVAADDWTVQVLTRYRPGRTVEWAVTARAIEGVMDAVENALPPAVGTAALRWSDGDREWTPPLLDLVLSRRERHDDGDLVSGASSVGDLRGELPGGRPAVALSWELGGQAAVGSVRARFDGDICGPLQDRSPQWLAELLCSVADPLDADRGQITTRALSRALGRAGASLDVGALTLLPIGLPHGIAIPDGFHPIPGQQRYAGGVVIVADLHTVAVSPDVVAAGLLEIDRAMDSGRQGEATRR</sequence>
<dbReference type="RefSeq" id="WP_241043178.1">
    <property type="nucleotide sequence ID" value="NZ_BAAAJF010000075.1"/>
</dbReference>
<name>A0ABS9TUZ5_9PSEU</name>
<evidence type="ECO:0000313" key="1">
    <source>
        <dbReference type="EMBL" id="MCH6172374.1"/>
    </source>
</evidence>
<reference evidence="1 2" key="1">
    <citation type="submission" date="2022-03" db="EMBL/GenBank/DDBJ databases">
        <title>Pseudonocardia alaer sp. nov., a novel actinomycete isolated from reed forest soil.</title>
        <authorList>
            <person name="Wang L."/>
        </authorList>
    </citation>
    <scope>NUCLEOTIDE SEQUENCE [LARGE SCALE GENOMIC DNA]</scope>
    <source>
        <strain evidence="1 2">Y-16303</strain>
    </source>
</reference>
<evidence type="ECO:0000313" key="2">
    <source>
        <dbReference type="Proteomes" id="UP001299970"/>
    </source>
</evidence>
<proteinExistence type="predicted"/>
<organism evidence="1 2">
    <name type="scientific">Pseudonocardia alaniniphila</name>
    <dbReference type="NCBI Taxonomy" id="75291"/>
    <lineage>
        <taxon>Bacteria</taxon>
        <taxon>Bacillati</taxon>
        <taxon>Actinomycetota</taxon>
        <taxon>Actinomycetes</taxon>
        <taxon>Pseudonocardiales</taxon>
        <taxon>Pseudonocardiaceae</taxon>
        <taxon>Pseudonocardia</taxon>
    </lineage>
</organism>
<comment type="caution">
    <text evidence="1">The sequence shown here is derived from an EMBL/GenBank/DDBJ whole genome shotgun (WGS) entry which is preliminary data.</text>
</comment>
<dbReference type="Proteomes" id="UP001299970">
    <property type="component" value="Unassembled WGS sequence"/>
</dbReference>